<comment type="pathway">
    <text evidence="6">Metabolic intermediate biosynthesis; 2-deoxystreptamine biosynthesis; 2-deoxystreptamine from D-glucose 6-phosphate: step 3/4.</text>
</comment>
<reference evidence="14 15" key="1">
    <citation type="submission" date="2021-08" db="EMBL/GenBank/DDBJ databases">
        <authorList>
            <person name="Ping M."/>
        </authorList>
    </citation>
    <scope>NUCLEOTIDE SEQUENCE [LARGE SCALE GENOMIC DNA]</scope>
    <source>
        <strain evidence="14 15">MG28</strain>
    </source>
</reference>
<dbReference type="PANTHER" id="PTHR43401">
    <property type="entry name" value="L-THREONINE 3-DEHYDROGENASE"/>
    <property type="match status" value="1"/>
</dbReference>
<dbReference type="EMBL" id="CP080647">
    <property type="protein sequence ID" value="QYX82852.1"/>
    <property type="molecule type" value="Genomic_DNA"/>
</dbReference>
<evidence type="ECO:0000256" key="8">
    <source>
        <dbReference type="ARBA" id="ARBA00039102"/>
    </source>
</evidence>
<feature type="domain" description="Enoyl reductase (ER)" evidence="13">
    <location>
        <begin position="8"/>
        <end position="340"/>
    </location>
</feature>
<comment type="cofactor">
    <cofactor evidence="1 12">
        <name>Zn(2+)</name>
        <dbReference type="ChEBI" id="CHEBI:29105"/>
    </cofactor>
</comment>
<dbReference type="EC" id="1.1.1.329" evidence="8"/>
<evidence type="ECO:0000313" key="14">
    <source>
        <dbReference type="EMBL" id="QYX82852.1"/>
    </source>
</evidence>
<dbReference type="Gene3D" id="3.90.180.10">
    <property type="entry name" value="Medium-chain alcohol dehydrogenases, catalytic domain"/>
    <property type="match status" value="1"/>
</dbReference>
<organism evidence="14 15">
    <name type="scientific">Streptomyces akebiae</name>
    <dbReference type="NCBI Taxonomy" id="2865673"/>
    <lineage>
        <taxon>Bacteria</taxon>
        <taxon>Bacillati</taxon>
        <taxon>Actinomycetota</taxon>
        <taxon>Actinomycetes</taxon>
        <taxon>Kitasatosporales</taxon>
        <taxon>Streptomycetaceae</taxon>
        <taxon>Streptomyces</taxon>
    </lineage>
</organism>
<sequence length="345" mass="36358">MKGAVFLGDRRVELRDFPDPRPGPGEVVVAIRASGLCGSDLHSYRDRPGQVTTSGKRVVGHEPAGVVHTVGPGVPDEVAAIGNRVMVHHYAGCTRCDHCRSGWPQMCSTAPTRVFGTHEHGAHAPFMRVPAVTLVPLDKKLNFSAGAAIGCGTGTAWGGLDRLGDVGGSTVAVFGQGPVGLSATLLATARGARVIAIDPEPARLAKAQEFGAVATIDPSSVRATTALRDLTDGAGVPLVLETSGATRAAGDGLASLAPWGRMCVVGLGGEVHFDVLDMHRSQMTLMTSWSMSIVQQRQCAEFVARNELPVDALFSHHWRLDQVVEAYEEFDKQSAGKGVIVFDEP</sequence>
<dbReference type="RefSeq" id="WP_220651369.1">
    <property type="nucleotide sequence ID" value="NZ_CP080647.1"/>
</dbReference>
<dbReference type="CDD" id="cd08239">
    <property type="entry name" value="THR_DH_like"/>
    <property type="match status" value="1"/>
</dbReference>
<dbReference type="InterPro" id="IPR036291">
    <property type="entry name" value="NAD(P)-bd_dom_sf"/>
</dbReference>
<comment type="catalytic activity">
    <reaction evidence="10">
        <text>2-deoxy-scyllo-inosamine + NAD(+) = 3-amino-2,3-dideoxy-scyllo-inosose + NADH + H(+)</text>
        <dbReference type="Rhea" id="RHEA:33883"/>
        <dbReference type="ChEBI" id="CHEBI:15378"/>
        <dbReference type="ChEBI" id="CHEBI:57540"/>
        <dbReference type="ChEBI" id="CHEBI:57945"/>
        <dbReference type="ChEBI" id="CHEBI:65002"/>
        <dbReference type="ChEBI" id="CHEBI:65003"/>
        <dbReference type="EC" id="1.1.1.329"/>
    </reaction>
</comment>
<protein>
    <recommendedName>
        <fullName evidence="9">2-deoxy-scyllo-inosamine dehydrogenase</fullName>
        <ecNumber evidence="8">1.1.1.329</ecNumber>
    </recommendedName>
</protein>
<proteinExistence type="inferred from homology"/>
<comment type="similarity">
    <text evidence="7">Belongs to the zinc-containing alcohol dehydrogenase family. DOIA dehydrogenase subfamily.</text>
</comment>
<dbReference type="InterPro" id="IPR050129">
    <property type="entry name" value="Zn_alcohol_dh"/>
</dbReference>
<dbReference type="SUPFAM" id="SSF50129">
    <property type="entry name" value="GroES-like"/>
    <property type="match status" value="1"/>
</dbReference>
<dbReference type="PANTHER" id="PTHR43401:SF5">
    <property type="entry name" value="ALCOHOL DEHYDROGENASE-RELATED"/>
    <property type="match status" value="1"/>
</dbReference>
<evidence type="ECO:0000256" key="6">
    <source>
        <dbReference type="ARBA" id="ARBA00037908"/>
    </source>
</evidence>
<keyword evidence="2 12" id="KW-0479">Metal-binding</keyword>
<evidence type="ECO:0000256" key="10">
    <source>
        <dbReference type="ARBA" id="ARBA00048685"/>
    </source>
</evidence>
<dbReference type="Proteomes" id="UP000827138">
    <property type="component" value="Chromosome"/>
</dbReference>
<evidence type="ECO:0000256" key="1">
    <source>
        <dbReference type="ARBA" id="ARBA00001947"/>
    </source>
</evidence>
<evidence type="ECO:0000256" key="3">
    <source>
        <dbReference type="ARBA" id="ARBA00022833"/>
    </source>
</evidence>
<evidence type="ECO:0000256" key="4">
    <source>
        <dbReference type="ARBA" id="ARBA00023002"/>
    </source>
</evidence>
<keyword evidence="15" id="KW-1185">Reference proteome</keyword>
<evidence type="ECO:0000256" key="9">
    <source>
        <dbReference type="ARBA" id="ARBA00039387"/>
    </source>
</evidence>
<dbReference type="InterPro" id="IPR020843">
    <property type="entry name" value="ER"/>
</dbReference>
<comment type="catalytic activity">
    <reaction evidence="11">
        <text>2-deoxy-scyllo-inosamine + NADP(+) = 3-amino-2,3-dideoxy-scyllo-inosose + NADPH + H(+)</text>
        <dbReference type="Rhea" id="RHEA:33879"/>
        <dbReference type="ChEBI" id="CHEBI:15378"/>
        <dbReference type="ChEBI" id="CHEBI:57783"/>
        <dbReference type="ChEBI" id="CHEBI:58349"/>
        <dbReference type="ChEBI" id="CHEBI:65002"/>
        <dbReference type="ChEBI" id="CHEBI:65003"/>
        <dbReference type="EC" id="1.1.1.329"/>
    </reaction>
</comment>
<evidence type="ECO:0000256" key="7">
    <source>
        <dbReference type="ARBA" id="ARBA00038004"/>
    </source>
</evidence>
<dbReference type="Pfam" id="PF00107">
    <property type="entry name" value="ADH_zinc_N"/>
    <property type="match status" value="1"/>
</dbReference>
<evidence type="ECO:0000313" key="15">
    <source>
        <dbReference type="Proteomes" id="UP000827138"/>
    </source>
</evidence>
<dbReference type="SMART" id="SM00829">
    <property type="entry name" value="PKS_ER"/>
    <property type="match status" value="1"/>
</dbReference>
<keyword evidence="4" id="KW-0560">Oxidoreductase</keyword>
<evidence type="ECO:0000256" key="5">
    <source>
        <dbReference type="ARBA" id="ARBA00037678"/>
    </source>
</evidence>
<evidence type="ECO:0000256" key="2">
    <source>
        <dbReference type="ARBA" id="ARBA00022723"/>
    </source>
</evidence>
<dbReference type="PROSITE" id="PS00059">
    <property type="entry name" value="ADH_ZINC"/>
    <property type="match status" value="1"/>
</dbReference>
<dbReference type="Pfam" id="PF08240">
    <property type="entry name" value="ADH_N"/>
    <property type="match status" value="1"/>
</dbReference>
<dbReference type="InterPro" id="IPR013154">
    <property type="entry name" value="ADH-like_N"/>
</dbReference>
<gene>
    <name evidence="14" type="ORF">K1J60_08915</name>
</gene>
<comment type="function">
    <text evidence="5">Catalyzes the oxidation of 2-deoxy-scyllo-inosamine (DOIA) with NAD(+) or NADP(+), forming 3-amino-2,3-dideoxy-scyllo-inosose (amino-DOI).</text>
</comment>
<name>A0ABX8Y3Z7_9ACTN</name>
<dbReference type="InterPro" id="IPR011032">
    <property type="entry name" value="GroES-like_sf"/>
</dbReference>
<dbReference type="InterPro" id="IPR013149">
    <property type="entry name" value="ADH-like_C"/>
</dbReference>
<evidence type="ECO:0000259" key="13">
    <source>
        <dbReference type="SMART" id="SM00829"/>
    </source>
</evidence>
<evidence type="ECO:0000256" key="12">
    <source>
        <dbReference type="RuleBase" id="RU361277"/>
    </source>
</evidence>
<evidence type="ECO:0000256" key="11">
    <source>
        <dbReference type="ARBA" id="ARBA00049085"/>
    </source>
</evidence>
<accession>A0ABX8Y3Z7</accession>
<dbReference type="SUPFAM" id="SSF51735">
    <property type="entry name" value="NAD(P)-binding Rossmann-fold domains"/>
    <property type="match status" value="1"/>
</dbReference>
<dbReference type="InterPro" id="IPR002328">
    <property type="entry name" value="ADH_Zn_CS"/>
</dbReference>
<keyword evidence="3 12" id="KW-0862">Zinc</keyword>